<feature type="domain" description="Rhamnogalacturonase A/B/Epimerase-like pectate lyase" evidence="1">
    <location>
        <begin position="48"/>
        <end position="284"/>
    </location>
</feature>
<organism evidence="2 3">
    <name type="scientific">Sporolactobacillus shoreae</name>
    <dbReference type="NCBI Taxonomy" id="1465501"/>
    <lineage>
        <taxon>Bacteria</taxon>
        <taxon>Bacillati</taxon>
        <taxon>Bacillota</taxon>
        <taxon>Bacilli</taxon>
        <taxon>Bacillales</taxon>
        <taxon>Sporolactobacillaceae</taxon>
        <taxon>Sporolactobacillus</taxon>
    </lineage>
</organism>
<dbReference type="Pfam" id="PF12708">
    <property type="entry name" value="Pect-lyase_RHGA_epim"/>
    <property type="match status" value="1"/>
</dbReference>
<dbReference type="SUPFAM" id="SSF51126">
    <property type="entry name" value="Pectin lyase-like"/>
    <property type="match status" value="1"/>
</dbReference>
<dbReference type="InterPro" id="IPR012334">
    <property type="entry name" value="Pectin_lyas_fold"/>
</dbReference>
<evidence type="ECO:0000259" key="1">
    <source>
        <dbReference type="Pfam" id="PF12708"/>
    </source>
</evidence>
<comment type="caution">
    <text evidence="2">The sequence shown here is derived from an EMBL/GenBank/DDBJ whole genome shotgun (WGS) entry which is preliminary data.</text>
</comment>
<accession>A0A4Z0GUI4</accession>
<dbReference type="RefSeq" id="WP_135347357.1">
    <property type="nucleotide sequence ID" value="NZ_SRJD01000002.1"/>
</dbReference>
<gene>
    <name evidence="2" type="ORF">E4665_03160</name>
</gene>
<dbReference type="EMBL" id="SRJD01000002">
    <property type="protein sequence ID" value="TGA99962.1"/>
    <property type="molecule type" value="Genomic_DNA"/>
</dbReference>
<reference evidence="2 3" key="1">
    <citation type="journal article" date="2015" name="Int. J. Syst. Evol. Microbiol.">
        <title>Sporolactobacillus shoreae sp. nov. and Sporolactobacillus spathodeae sp. nov., two spore-forming lactic acid bacteria isolated from tree barks in Thailand.</title>
        <authorList>
            <person name="Thamacharoensuk T."/>
            <person name="Kitahara M."/>
            <person name="Ohkuma M."/>
            <person name="Thongchul N."/>
            <person name="Tanasupawat S."/>
        </authorList>
    </citation>
    <scope>NUCLEOTIDE SEQUENCE [LARGE SCALE GENOMIC DNA]</scope>
    <source>
        <strain evidence="2 3">BK92</strain>
    </source>
</reference>
<protein>
    <recommendedName>
        <fullName evidence="1">Rhamnogalacturonase A/B/Epimerase-like pectate lyase domain-containing protein</fullName>
    </recommendedName>
</protein>
<dbReference type="AlphaFoldDB" id="A0A4Z0GUI4"/>
<name>A0A4Z0GUI4_9BACL</name>
<keyword evidence="3" id="KW-1185">Reference proteome</keyword>
<evidence type="ECO:0000313" key="2">
    <source>
        <dbReference type="EMBL" id="TGA99962.1"/>
    </source>
</evidence>
<sequence>MFHTTSMRKWILPAVTLIPLIFAALTIYVHRDQLFDGTWAIAKSSPKIINVKSFGARGNGKTDDANAVYRAVNAAAASHGTVYFSKGTYLLSFPIEIPRYVSISGAGMTQTTFKTTNPNTNDIFSLRGNQTIKQVGFVGKIGIWPMGDHITIDSVKFQTSVQSIQMASTVRYFTVTHSLFTGSGYSILSNQHPSYNVTISHSKFLNNHSDDIEINAPSRWWTIDSNTFSGITSNTPNAGFGVGVAVGAKNIVIKNSSFNNIAGQAVHAEDGSQVSIVNCKFQNNGFIHYPGSPEADIAVLSRANVSVSNSSFYKSNKWYSKLAIFNTDWPVGGKLSVSSSRFYSKYIYQPALLKKSRFYK</sequence>
<dbReference type="Gene3D" id="2.160.20.10">
    <property type="entry name" value="Single-stranded right-handed beta-helix, Pectin lyase-like"/>
    <property type="match status" value="1"/>
</dbReference>
<dbReference type="Proteomes" id="UP000298347">
    <property type="component" value="Unassembled WGS sequence"/>
</dbReference>
<evidence type="ECO:0000313" key="3">
    <source>
        <dbReference type="Proteomes" id="UP000298347"/>
    </source>
</evidence>
<proteinExistence type="predicted"/>
<dbReference type="InterPro" id="IPR011050">
    <property type="entry name" value="Pectin_lyase_fold/virulence"/>
</dbReference>
<dbReference type="InterPro" id="IPR024535">
    <property type="entry name" value="RHGA/B-epi-like_pectate_lyase"/>
</dbReference>
<dbReference type="OrthoDB" id="6502305at2"/>